<organism>
    <name type="scientific">Branchiostoma floridae</name>
    <name type="common">Florida lancelet</name>
    <name type="synonym">Amphioxus</name>
    <dbReference type="NCBI Taxonomy" id="7739"/>
    <lineage>
        <taxon>Eukaryota</taxon>
        <taxon>Metazoa</taxon>
        <taxon>Chordata</taxon>
        <taxon>Cephalochordata</taxon>
        <taxon>Leptocardii</taxon>
        <taxon>Amphioxiformes</taxon>
        <taxon>Branchiostomatidae</taxon>
        <taxon>Branchiostoma</taxon>
    </lineage>
</organism>
<keyword evidence="2" id="KW-1133">Transmembrane helix</keyword>
<evidence type="ECO:0000256" key="2">
    <source>
        <dbReference type="SAM" id="Phobius"/>
    </source>
</evidence>
<reference evidence="3" key="1">
    <citation type="journal article" date="2008" name="Nature">
        <title>The amphioxus genome and the evolution of the chordate karyotype.</title>
        <authorList>
            <consortium name="US DOE Joint Genome Institute (JGI-PGF)"/>
            <person name="Putnam N.H."/>
            <person name="Butts T."/>
            <person name="Ferrier D.E.K."/>
            <person name="Furlong R.F."/>
            <person name="Hellsten U."/>
            <person name="Kawashima T."/>
            <person name="Robinson-Rechavi M."/>
            <person name="Shoguchi E."/>
            <person name="Terry A."/>
            <person name="Yu J.-K."/>
            <person name="Benito-Gutierrez E.L."/>
            <person name="Dubchak I."/>
            <person name="Garcia-Fernandez J."/>
            <person name="Gibson-Brown J.J."/>
            <person name="Grigoriev I.V."/>
            <person name="Horton A.C."/>
            <person name="de Jong P.J."/>
            <person name="Jurka J."/>
            <person name="Kapitonov V.V."/>
            <person name="Kohara Y."/>
            <person name="Kuroki Y."/>
            <person name="Lindquist E."/>
            <person name="Lucas S."/>
            <person name="Osoegawa K."/>
            <person name="Pennacchio L.A."/>
            <person name="Salamov A.A."/>
            <person name="Satou Y."/>
            <person name="Sauka-Spengler T."/>
            <person name="Schmutz J."/>
            <person name="Shin-I T."/>
            <person name="Toyoda A."/>
            <person name="Bronner-Fraser M."/>
            <person name="Fujiyama A."/>
            <person name="Holland L.Z."/>
            <person name="Holland P.W.H."/>
            <person name="Satoh N."/>
            <person name="Rokhsar D.S."/>
        </authorList>
    </citation>
    <scope>NUCLEOTIDE SEQUENCE [LARGE SCALE GENOMIC DNA]</scope>
    <source>
        <strain evidence="3">S238N-H82</strain>
        <tissue evidence="3">Testes</tissue>
    </source>
</reference>
<proteinExistence type="predicted"/>
<accession>C3YNN5</accession>
<dbReference type="EMBL" id="GG666534">
    <property type="protein sequence ID" value="EEN58130.1"/>
    <property type="molecule type" value="Genomic_DNA"/>
</dbReference>
<keyword evidence="2" id="KW-0812">Transmembrane</keyword>
<dbReference type="InParanoid" id="C3YNN5"/>
<protein>
    <submittedName>
        <fullName evidence="3">Uncharacterized protein</fullName>
    </submittedName>
</protein>
<gene>
    <name evidence="3" type="ORF">BRAFLDRAFT_98966</name>
</gene>
<name>C3YNN5_BRAFL</name>
<feature type="region of interest" description="Disordered" evidence="1">
    <location>
        <begin position="309"/>
        <end position="329"/>
    </location>
</feature>
<sequence length="364" mass="42059">MALLVRKRTVVVIMLTSMVWVFMDIFFFMRNSDFVKMSDSERLKEKVREYAVEKVTVRPPEGKEGIRDVYHTEAALFTQHQQVQTLKEQIFPPNLELESKRSTHEDFLVTDYTEDDGRYNYNAYPVIFDDFQQETEGDIQKTPVTIPGQAKDDTESYIITHDATAKMADQKRNEEETLDYDQVDELRKKYELVTMSELMYNTPSPWVASTRKTVYDDVLITERLTNQTMKISHTENVEQRKEQLKEKISPTVTESVAATTKKATFANFMARLPFLVKNEAPGPYRNQYDPTELEETIPKHTVLSMNSVTIPKPPHSPGEAGRPVRTKQEDEAMVKSMFAEASFNVFVSNLISVERTIPDLRPTK</sequence>
<feature type="transmembrane region" description="Helical" evidence="2">
    <location>
        <begin position="9"/>
        <end position="29"/>
    </location>
</feature>
<keyword evidence="2" id="KW-0472">Membrane</keyword>
<evidence type="ECO:0000313" key="3">
    <source>
        <dbReference type="EMBL" id="EEN58130.1"/>
    </source>
</evidence>
<dbReference type="AlphaFoldDB" id="C3YNN5"/>
<dbReference type="InterPro" id="IPR029044">
    <property type="entry name" value="Nucleotide-diphossugar_trans"/>
</dbReference>
<dbReference type="Gene3D" id="3.90.550.10">
    <property type="entry name" value="Spore Coat Polysaccharide Biosynthesis Protein SpsA, Chain A"/>
    <property type="match status" value="1"/>
</dbReference>
<evidence type="ECO:0000256" key="1">
    <source>
        <dbReference type="SAM" id="MobiDB-lite"/>
    </source>
</evidence>